<sequence length="455" mass="51394">MSTKKKKGEKIKIMQVDLSLKMEEEQKRRGDDEHHEEEEEEEEIKADENDEGSDDDDHNVVEEDGEKREDENNKEGDKETKREVGQDAKQEKPMVDNIVSNELCMLQTEMDRMKEENELLRKAVDRTMKDYYDLQMKFAAVQKADHHQQREPRVFLSLGGDDNREPKRARETIEGDHQEQAKPLLLSNYRGGDTKEAKELGLSLSLQTFEEPHEKDSSMKELASSWLTLESNKLQAAATAAELAGITSQSINPANRKTRVSVRARCQGPTMNDGCQWRKYGQKVAKGNPCPRAYYRCTVAPGCPVRKQVQRCLEDMSILITTYEGTHNHPLPVGATAMASTTSAGPNYMLMSGANSSSTSNIIPESFSNQIHSSYLSPYLLNSSPNLPTLNSFASSPSTSGIFDMSTNFQTHNMKYQWPANNPFSSNKDEESSKSSNLVVKLDEIFMHPDTFIRH</sequence>
<keyword evidence="3" id="KW-0238">DNA-binding</keyword>
<dbReference type="InterPro" id="IPR003657">
    <property type="entry name" value="WRKY_dom"/>
</dbReference>
<comment type="caution">
    <text evidence="8">The sequence shown here is derived from an EMBL/GenBank/DDBJ whole genome shotgun (WGS) entry which is preliminary data.</text>
</comment>
<reference evidence="8 9" key="1">
    <citation type="journal article" date="2016" name="DNA Res.">
        <title>The draft genome of MD-2 pineapple using hybrid error correction of long reads.</title>
        <authorList>
            <person name="Redwan R.M."/>
            <person name="Saidin A."/>
            <person name="Kumar S.V."/>
        </authorList>
    </citation>
    <scope>NUCLEOTIDE SEQUENCE [LARGE SCALE GENOMIC DNA]</scope>
    <source>
        <strain evidence="9">cv. MD2</strain>
        <tissue evidence="8">Leaf</tissue>
    </source>
</reference>
<organism evidence="8 9">
    <name type="scientific">Ananas comosus</name>
    <name type="common">Pineapple</name>
    <name type="synonym">Ananas ananas</name>
    <dbReference type="NCBI Taxonomy" id="4615"/>
    <lineage>
        <taxon>Eukaryota</taxon>
        <taxon>Viridiplantae</taxon>
        <taxon>Streptophyta</taxon>
        <taxon>Embryophyta</taxon>
        <taxon>Tracheophyta</taxon>
        <taxon>Spermatophyta</taxon>
        <taxon>Magnoliopsida</taxon>
        <taxon>Liliopsida</taxon>
        <taxon>Poales</taxon>
        <taxon>Bromeliaceae</taxon>
        <taxon>Bromelioideae</taxon>
        <taxon>Ananas</taxon>
    </lineage>
</organism>
<dbReference type="InterPro" id="IPR036576">
    <property type="entry name" value="WRKY_dom_sf"/>
</dbReference>
<dbReference type="EMBL" id="LSRQ01000111">
    <property type="protein sequence ID" value="OAY85283.1"/>
    <property type="molecule type" value="Genomic_DNA"/>
</dbReference>
<feature type="region of interest" description="Disordered" evidence="6">
    <location>
        <begin position="157"/>
        <end position="183"/>
    </location>
</feature>
<feature type="compositionally biased region" description="Basic and acidic residues" evidence="6">
    <location>
        <begin position="20"/>
        <end position="33"/>
    </location>
</feature>
<feature type="compositionally biased region" description="Basic and acidic residues" evidence="6">
    <location>
        <begin position="161"/>
        <end position="180"/>
    </location>
</feature>
<evidence type="ECO:0000256" key="3">
    <source>
        <dbReference type="ARBA" id="ARBA00023125"/>
    </source>
</evidence>
<evidence type="ECO:0000256" key="2">
    <source>
        <dbReference type="ARBA" id="ARBA00023015"/>
    </source>
</evidence>
<protein>
    <submittedName>
        <fullName evidence="8">Putative WRKY transcription factor 9</fullName>
    </submittedName>
</protein>
<feature type="domain" description="WRKY" evidence="7">
    <location>
        <begin position="266"/>
        <end position="332"/>
    </location>
</feature>
<evidence type="ECO:0000256" key="4">
    <source>
        <dbReference type="ARBA" id="ARBA00023163"/>
    </source>
</evidence>
<dbReference type="AlphaFoldDB" id="A0A199W7V1"/>
<dbReference type="PANTHER" id="PTHR31429:SF54">
    <property type="entry name" value="WRKY TRANSCRIPTION FACTOR 9-RELATED"/>
    <property type="match status" value="1"/>
</dbReference>
<name>A0A199W7V1_ANACO</name>
<comment type="subcellular location">
    <subcellularLocation>
        <location evidence="1">Nucleus</location>
    </subcellularLocation>
</comment>
<dbReference type="SMART" id="SM00774">
    <property type="entry name" value="WRKY"/>
    <property type="match status" value="1"/>
</dbReference>
<keyword evidence="5" id="KW-0539">Nucleus</keyword>
<dbReference type="GO" id="GO:0043565">
    <property type="term" value="F:sequence-specific DNA binding"/>
    <property type="evidence" value="ECO:0007669"/>
    <property type="project" value="InterPro"/>
</dbReference>
<evidence type="ECO:0000313" key="8">
    <source>
        <dbReference type="EMBL" id="OAY85283.1"/>
    </source>
</evidence>
<feature type="compositionally biased region" description="Basic and acidic residues" evidence="6">
    <location>
        <begin position="58"/>
        <end position="94"/>
    </location>
</feature>
<dbReference type="GO" id="GO:0003700">
    <property type="term" value="F:DNA-binding transcription factor activity"/>
    <property type="evidence" value="ECO:0007669"/>
    <property type="project" value="InterPro"/>
</dbReference>
<keyword evidence="2" id="KW-0805">Transcription regulation</keyword>
<proteinExistence type="predicted"/>
<dbReference type="FunFam" id="2.20.25.80:FF:000002">
    <property type="entry name" value="probable WRKY transcription factor 31"/>
    <property type="match status" value="1"/>
</dbReference>
<accession>A0A199W7V1</accession>
<dbReference type="SUPFAM" id="SSF118290">
    <property type="entry name" value="WRKY DNA-binding domain"/>
    <property type="match status" value="1"/>
</dbReference>
<dbReference type="PROSITE" id="PS50811">
    <property type="entry name" value="WRKY"/>
    <property type="match status" value="1"/>
</dbReference>
<feature type="region of interest" description="Disordered" evidence="6">
    <location>
        <begin position="1"/>
        <end position="94"/>
    </location>
</feature>
<feature type="compositionally biased region" description="Acidic residues" evidence="6">
    <location>
        <begin position="34"/>
        <end position="57"/>
    </location>
</feature>
<dbReference type="InterPro" id="IPR044810">
    <property type="entry name" value="WRKY_plant"/>
</dbReference>
<evidence type="ECO:0000256" key="6">
    <source>
        <dbReference type="SAM" id="MobiDB-lite"/>
    </source>
</evidence>
<dbReference type="GO" id="GO:0005634">
    <property type="term" value="C:nucleus"/>
    <property type="evidence" value="ECO:0007669"/>
    <property type="project" value="UniProtKB-SubCell"/>
</dbReference>
<keyword evidence="4" id="KW-0804">Transcription</keyword>
<evidence type="ECO:0000256" key="5">
    <source>
        <dbReference type="ARBA" id="ARBA00023242"/>
    </source>
</evidence>
<evidence type="ECO:0000256" key="1">
    <source>
        <dbReference type="ARBA" id="ARBA00004123"/>
    </source>
</evidence>
<evidence type="ECO:0000313" key="9">
    <source>
        <dbReference type="Proteomes" id="UP000092600"/>
    </source>
</evidence>
<dbReference type="Proteomes" id="UP000092600">
    <property type="component" value="Unassembled WGS sequence"/>
</dbReference>
<dbReference type="Gene3D" id="2.20.25.80">
    <property type="entry name" value="WRKY domain"/>
    <property type="match status" value="1"/>
</dbReference>
<dbReference type="Pfam" id="PF03106">
    <property type="entry name" value="WRKY"/>
    <property type="match status" value="1"/>
</dbReference>
<evidence type="ECO:0000259" key="7">
    <source>
        <dbReference type="PROSITE" id="PS50811"/>
    </source>
</evidence>
<gene>
    <name evidence="8" type="ORF">ACMD2_04139</name>
</gene>
<dbReference type="PANTHER" id="PTHR31429">
    <property type="entry name" value="WRKY TRANSCRIPTION FACTOR 36-RELATED"/>
    <property type="match status" value="1"/>
</dbReference>